<keyword evidence="2" id="KW-1185">Reference proteome</keyword>
<gene>
    <name evidence="1" type="ORF">M8818_005089</name>
</gene>
<organism evidence="1 2">
    <name type="scientific">Zalaria obscura</name>
    <dbReference type="NCBI Taxonomy" id="2024903"/>
    <lineage>
        <taxon>Eukaryota</taxon>
        <taxon>Fungi</taxon>
        <taxon>Dikarya</taxon>
        <taxon>Ascomycota</taxon>
        <taxon>Pezizomycotina</taxon>
        <taxon>Dothideomycetes</taxon>
        <taxon>Dothideomycetidae</taxon>
        <taxon>Dothideales</taxon>
        <taxon>Zalariaceae</taxon>
        <taxon>Zalaria</taxon>
    </lineage>
</organism>
<sequence length="482" mass="53741">MRSMNRHTFLEEFEYDVEEDFGLDGLPASWASGEKSGHRFWGDESSCIALPDQGDSQPSSAAAAISPDEALLASSIGNVITIYNLRTREKRAELLGSFEKVWKLHFAPKHDQGFLLVSESSQVQGGSDGLIVFWHLDEEGRCEQKLEPLPVAHLANQALNAIKPSIKSSHDVDSASPLFDNALQSLTESLQRLDSDLRVNKLPTLKGHLTTFAPTPFDSAGKRMLVTTNNRTTQHGMRPLPELPAIQVYDVSTRSPIHTLRGHEDAIMYAAFSPDGRTIATASWDKMFLLWDAESGDCLHVIGPTGGQNWSGAWSPDSRHVLLSGMSRQEGVPGTKPTVAVYDRETGQQVAKLEDERLNDWARRFSWCQNGDFVAVASGVQVWIWDPFKNRVICHFQIKITDRMLKSFATVSRVQWVDGGNKLVVVTGDETVEIWDRVENVRWRLQRPKGTQLSSSGSNAFWLKGIQLAVLNGDGNMRFWNL</sequence>
<name>A0ACC3S9R0_9PEZI</name>
<comment type="caution">
    <text evidence="1">The sequence shown here is derived from an EMBL/GenBank/DDBJ whole genome shotgun (WGS) entry which is preliminary data.</text>
</comment>
<proteinExistence type="predicted"/>
<evidence type="ECO:0000313" key="2">
    <source>
        <dbReference type="Proteomes" id="UP001320706"/>
    </source>
</evidence>
<protein>
    <submittedName>
        <fullName evidence="1">Uncharacterized protein</fullName>
    </submittedName>
</protein>
<accession>A0ACC3S9R0</accession>
<dbReference type="Proteomes" id="UP001320706">
    <property type="component" value="Unassembled WGS sequence"/>
</dbReference>
<dbReference type="EMBL" id="JAMKPW020000027">
    <property type="protein sequence ID" value="KAK8204360.1"/>
    <property type="molecule type" value="Genomic_DNA"/>
</dbReference>
<reference evidence="1" key="1">
    <citation type="submission" date="2024-02" db="EMBL/GenBank/DDBJ databases">
        <title>Metagenome Assembled Genome of Zalaria obscura JY119.</title>
        <authorList>
            <person name="Vighnesh L."/>
            <person name="Jagadeeshwari U."/>
            <person name="Venkata Ramana C."/>
            <person name="Sasikala C."/>
        </authorList>
    </citation>
    <scope>NUCLEOTIDE SEQUENCE</scope>
    <source>
        <strain evidence="1">JY119</strain>
    </source>
</reference>
<evidence type="ECO:0000313" key="1">
    <source>
        <dbReference type="EMBL" id="KAK8204360.1"/>
    </source>
</evidence>